<proteinExistence type="predicted"/>
<organism evidence="1 2">
    <name type="scientific">Colletotrichum plurivorum</name>
    <dbReference type="NCBI Taxonomy" id="2175906"/>
    <lineage>
        <taxon>Eukaryota</taxon>
        <taxon>Fungi</taxon>
        <taxon>Dikarya</taxon>
        <taxon>Ascomycota</taxon>
        <taxon>Pezizomycotina</taxon>
        <taxon>Sordariomycetes</taxon>
        <taxon>Hypocreomycetidae</taxon>
        <taxon>Glomerellales</taxon>
        <taxon>Glomerellaceae</taxon>
        <taxon>Colletotrichum</taxon>
        <taxon>Colletotrichum orchidearum species complex</taxon>
    </lineage>
</organism>
<protein>
    <submittedName>
        <fullName evidence="1">Uncharacterized protein</fullName>
    </submittedName>
</protein>
<name>A0A8H6U3W8_9PEZI</name>
<reference evidence="1" key="1">
    <citation type="journal article" date="2020" name="Phytopathology">
        <title>Genome Sequence Resources of Colletotrichum truncatum, C. plurivorum, C. musicola, and C. sojae: Four Species Pathogenic to Soybean (Glycine max).</title>
        <authorList>
            <person name="Rogerio F."/>
            <person name="Boufleur T.R."/>
            <person name="Ciampi-Guillardi M."/>
            <person name="Sukno S.A."/>
            <person name="Thon M.R."/>
            <person name="Massola Junior N.S."/>
            <person name="Baroncelli R."/>
        </authorList>
    </citation>
    <scope>NUCLEOTIDE SEQUENCE</scope>
    <source>
        <strain evidence="1">LFN00145</strain>
    </source>
</reference>
<evidence type="ECO:0000313" key="2">
    <source>
        <dbReference type="Proteomes" id="UP000654918"/>
    </source>
</evidence>
<sequence>MRREWKKSPYSFDCLTLVTPTPVTKIPGADTRAQLVVGYSRLPAFAKKCLINTGDPVHLHTSGVEVSAGPQSDFARYWPPDFALTGVEGVETEPSAGMGG</sequence>
<gene>
    <name evidence="1" type="ORF">CPLU01_01371</name>
</gene>
<keyword evidence="2" id="KW-1185">Reference proteome</keyword>
<evidence type="ECO:0000313" key="1">
    <source>
        <dbReference type="EMBL" id="KAF6840056.1"/>
    </source>
</evidence>
<comment type="caution">
    <text evidence="1">The sequence shown here is derived from an EMBL/GenBank/DDBJ whole genome shotgun (WGS) entry which is preliminary data.</text>
</comment>
<accession>A0A8H6U3W8</accession>
<dbReference type="AlphaFoldDB" id="A0A8H6U3W8"/>
<dbReference type="Proteomes" id="UP000654918">
    <property type="component" value="Unassembled WGS sequence"/>
</dbReference>
<dbReference type="EMBL" id="WIGO01000009">
    <property type="protein sequence ID" value="KAF6840056.1"/>
    <property type="molecule type" value="Genomic_DNA"/>
</dbReference>